<feature type="transmembrane region" description="Helical" evidence="10">
    <location>
        <begin position="363"/>
        <end position="384"/>
    </location>
</feature>
<evidence type="ECO:0000259" key="11">
    <source>
        <dbReference type="PROSITE" id="PS50109"/>
    </source>
</evidence>
<dbReference type="SUPFAM" id="SSF52172">
    <property type="entry name" value="CheY-like"/>
    <property type="match status" value="1"/>
</dbReference>
<comment type="catalytic activity">
    <reaction evidence="1">
        <text>ATP + protein L-histidine = ADP + protein N-phospho-L-histidine.</text>
        <dbReference type="EC" id="2.7.13.3"/>
    </reaction>
</comment>
<dbReference type="InterPro" id="IPR036890">
    <property type="entry name" value="HATPase_C_sf"/>
</dbReference>
<evidence type="ECO:0000256" key="2">
    <source>
        <dbReference type="ARBA" id="ARBA00012438"/>
    </source>
</evidence>
<dbReference type="EC" id="2.7.13.3" evidence="2"/>
<keyword evidence="10" id="KW-0812">Transmembrane</keyword>
<dbReference type="InterPro" id="IPR005467">
    <property type="entry name" value="His_kinase_dom"/>
</dbReference>
<dbReference type="SUPFAM" id="SSF49785">
    <property type="entry name" value="Galactose-binding domain-like"/>
    <property type="match status" value="1"/>
</dbReference>
<evidence type="ECO:0000256" key="10">
    <source>
        <dbReference type="SAM" id="Phobius"/>
    </source>
</evidence>
<evidence type="ECO:0000256" key="5">
    <source>
        <dbReference type="ARBA" id="ARBA00022741"/>
    </source>
</evidence>
<evidence type="ECO:0000256" key="3">
    <source>
        <dbReference type="ARBA" id="ARBA00022553"/>
    </source>
</evidence>
<dbReference type="GO" id="GO:0005524">
    <property type="term" value="F:ATP binding"/>
    <property type="evidence" value="ECO:0007669"/>
    <property type="project" value="UniProtKB-KW"/>
</dbReference>
<keyword evidence="14" id="KW-1185">Reference proteome</keyword>
<sequence length="1013" mass="114575">MNLNNTVSHIKIILFILLSLTILTVFRVAWESYYTPPKNYQAVNGAVNLNNANLQGDTIMRVNGEWGFTPGKFLDPINPSPAGSLIEVPGDWSDELSADHQVDTYGYGTYQVNVTLPDTDFSSYGIRFERISTAAKVFVNGELVKESEPVATNTETSSARMHGPFSGYFSTQERELNIVVHLSNFEIPLFGGITKSVEIGSYEAIHNKATQSIILQIIITFIYLLHAAYVFFIYFLRKSNLEKELLFYGLLTLHSAIVLLFDQEVLLTLPFEADKTYKLVIFFYITTLFLIGKFIQHVIKSMRKAYDYMTYYYVGLVIINLLLPLDYFYRFAIFVLGFFVITVPFLFYDVIQKIRHGYRDGFFILLALTGYTSNMLWGSGIKLAGFEFPYYPFDTLITILVLAFMLLKKQIYISNQYSVQTEKLKEADKQKDEFLARTSHELRNPLHGIINIGQSLLEQSSSKKSHENITLLLQIGRQMKHTLNDLLAISQLKDGRIKLKQEAIHLRSVAAGILEMAKFMPNKENVVLKLDVPASFPPIRADENRLTQVMFNLVYNAVRYTNEGSISISAKQEKGMAVISVEDTGVGIKQEDQQRLFQPYEQVDSSINTADGGIGLGLSICQELVKLHGGDIYLQSTVGVGTTVTFSIPLAAKQEETSEIEVAPALETVPEPLHQESPQQLPIDAATILLVDDDPVNLKVLENILQADYKIMKMVDPMKALEIIEQHQIDLLIADVMMPTMSGYELTREVRKKHTLTELPILLLTARHQPEDLQAGLAVGANDYVTKPVDAIELRARLHALISLKLSVSEQLRTEAAWLQSQIQPHFLFNTLNTIVALQDIDQKRANRLLEKFGNYLRGSFKEYYHKRLIPLAEELDLVRSYLYIEKERFGDRILVNWDVEQNELYLPPFTIQPLIENALRHGILKRSSGGTIGIQVKKSGIYYKVCITDNGVGMSQVKIEEILQLTRQTGGVGVTNTHRRLLQLYGEGLTIQSEPDKGTKISFRLPSENTVL</sequence>
<dbReference type="SUPFAM" id="SSF47384">
    <property type="entry name" value="Homodimeric domain of signal transducing histidine kinase"/>
    <property type="match status" value="1"/>
</dbReference>
<feature type="transmembrane region" description="Helical" evidence="10">
    <location>
        <begin position="12"/>
        <end position="30"/>
    </location>
</feature>
<evidence type="ECO:0000256" key="1">
    <source>
        <dbReference type="ARBA" id="ARBA00000085"/>
    </source>
</evidence>
<dbReference type="PANTHER" id="PTHR43047">
    <property type="entry name" value="TWO-COMPONENT HISTIDINE PROTEIN KINASE"/>
    <property type="match status" value="1"/>
</dbReference>
<evidence type="ECO:0000256" key="8">
    <source>
        <dbReference type="ARBA" id="ARBA00023012"/>
    </source>
</evidence>
<dbReference type="InterPro" id="IPR011006">
    <property type="entry name" value="CheY-like_superfamily"/>
</dbReference>
<feature type="domain" description="Histidine kinase" evidence="11">
    <location>
        <begin position="437"/>
        <end position="652"/>
    </location>
</feature>
<feature type="domain" description="Histidine kinase" evidence="11">
    <location>
        <begin position="807"/>
        <end position="1010"/>
    </location>
</feature>
<dbReference type="SMART" id="SM00387">
    <property type="entry name" value="HATPase_c"/>
    <property type="match status" value="2"/>
</dbReference>
<dbReference type="PROSITE" id="PS50109">
    <property type="entry name" value="HIS_KIN"/>
    <property type="match status" value="2"/>
</dbReference>
<dbReference type="InterPro" id="IPR003661">
    <property type="entry name" value="HisK_dim/P_dom"/>
</dbReference>
<dbReference type="InterPro" id="IPR008979">
    <property type="entry name" value="Galactose-bd-like_sf"/>
</dbReference>
<dbReference type="InterPro" id="IPR010559">
    <property type="entry name" value="Sig_transdc_His_kin_internal"/>
</dbReference>
<dbReference type="SMART" id="SM00388">
    <property type="entry name" value="HisKA"/>
    <property type="match status" value="1"/>
</dbReference>
<keyword evidence="10" id="KW-0472">Membrane</keyword>
<reference evidence="14" key="1">
    <citation type="journal article" date="2019" name="Int. J. Syst. Evol. Microbiol.">
        <title>The Global Catalogue of Microorganisms (GCM) 10K type strain sequencing project: providing services to taxonomists for standard genome sequencing and annotation.</title>
        <authorList>
            <consortium name="The Broad Institute Genomics Platform"/>
            <consortium name="The Broad Institute Genome Sequencing Center for Infectious Disease"/>
            <person name="Wu L."/>
            <person name="Ma J."/>
        </authorList>
    </citation>
    <scope>NUCLEOTIDE SEQUENCE [LARGE SCALE GENOMIC DNA]</scope>
    <source>
        <strain evidence="14">TISTR 1858</strain>
    </source>
</reference>
<feature type="domain" description="Response regulatory" evidence="12">
    <location>
        <begin position="687"/>
        <end position="802"/>
    </location>
</feature>
<evidence type="ECO:0000259" key="12">
    <source>
        <dbReference type="PROSITE" id="PS50110"/>
    </source>
</evidence>
<organism evidence="13 14">
    <name type="scientific">Oceanobacillus kapialis</name>
    <dbReference type="NCBI Taxonomy" id="481353"/>
    <lineage>
        <taxon>Bacteria</taxon>
        <taxon>Bacillati</taxon>
        <taxon>Bacillota</taxon>
        <taxon>Bacilli</taxon>
        <taxon>Bacillales</taxon>
        <taxon>Bacillaceae</taxon>
        <taxon>Oceanobacillus</taxon>
    </lineage>
</organism>
<accession>A0ABW5Q2T6</accession>
<dbReference type="SUPFAM" id="SSF55874">
    <property type="entry name" value="ATPase domain of HSP90 chaperone/DNA topoisomerase II/histidine kinase"/>
    <property type="match status" value="2"/>
</dbReference>
<keyword evidence="7 13" id="KW-0067">ATP-binding</keyword>
<dbReference type="Gene3D" id="3.40.50.2300">
    <property type="match status" value="1"/>
</dbReference>
<feature type="transmembrane region" description="Helical" evidence="10">
    <location>
        <begin position="213"/>
        <end position="236"/>
    </location>
</feature>
<evidence type="ECO:0000313" key="14">
    <source>
        <dbReference type="Proteomes" id="UP001597451"/>
    </source>
</evidence>
<feature type="transmembrane region" description="Helical" evidence="10">
    <location>
        <begin position="245"/>
        <end position="261"/>
    </location>
</feature>
<keyword evidence="6" id="KW-0418">Kinase</keyword>
<dbReference type="InterPro" id="IPR003594">
    <property type="entry name" value="HATPase_dom"/>
</dbReference>
<protein>
    <recommendedName>
        <fullName evidence="2">histidine kinase</fullName>
        <ecNumber evidence="2">2.7.13.3</ecNumber>
    </recommendedName>
</protein>
<feature type="transmembrane region" description="Helical" evidence="10">
    <location>
        <begin position="306"/>
        <end position="325"/>
    </location>
</feature>
<dbReference type="SMART" id="SM00448">
    <property type="entry name" value="REC"/>
    <property type="match status" value="1"/>
</dbReference>
<dbReference type="RefSeq" id="WP_379562747.1">
    <property type="nucleotide sequence ID" value="NZ_JBHUMX010000041.1"/>
</dbReference>
<keyword evidence="4" id="KW-0808">Transferase</keyword>
<feature type="transmembrane region" description="Helical" evidence="10">
    <location>
        <begin position="331"/>
        <end position="351"/>
    </location>
</feature>
<dbReference type="Pfam" id="PF02518">
    <property type="entry name" value="HATPase_c"/>
    <property type="match status" value="2"/>
</dbReference>
<feature type="transmembrane region" description="Helical" evidence="10">
    <location>
        <begin position="390"/>
        <end position="407"/>
    </location>
</feature>
<dbReference type="InterPro" id="IPR004358">
    <property type="entry name" value="Sig_transdc_His_kin-like_C"/>
</dbReference>
<dbReference type="CDD" id="cd16922">
    <property type="entry name" value="HATPase_EvgS-ArcB-TorS-like"/>
    <property type="match status" value="1"/>
</dbReference>
<dbReference type="Gene3D" id="1.10.287.130">
    <property type="match status" value="1"/>
</dbReference>
<evidence type="ECO:0000256" key="6">
    <source>
        <dbReference type="ARBA" id="ARBA00022777"/>
    </source>
</evidence>
<dbReference type="InterPro" id="IPR036097">
    <property type="entry name" value="HisK_dim/P_sf"/>
</dbReference>
<dbReference type="Gene3D" id="2.60.120.260">
    <property type="entry name" value="Galactose-binding domain-like"/>
    <property type="match status" value="1"/>
</dbReference>
<name>A0ABW5Q2T6_9BACI</name>
<dbReference type="PRINTS" id="PR00344">
    <property type="entry name" value="BCTRLSENSOR"/>
</dbReference>
<dbReference type="PANTHER" id="PTHR43047:SF72">
    <property type="entry name" value="OSMOSENSING HISTIDINE PROTEIN KINASE SLN1"/>
    <property type="match status" value="1"/>
</dbReference>
<feature type="modified residue" description="4-aspartylphosphate" evidence="9">
    <location>
        <position position="735"/>
    </location>
</feature>
<dbReference type="InterPro" id="IPR001789">
    <property type="entry name" value="Sig_transdc_resp-reg_receiver"/>
</dbReference>
<dbReference type="Pfam" id="PF06580">
    <property type="entry name" value="His_kinase"/>
    <property type="match status" value="1"/>
</dbReference>
<dbReference type="Pfam" id="PF00512">
    <property type="entry name" value="HisKA"/>
    <property type="match status" value="1"/>
</dbReference>
<evidence type="ECO:0000256" key="4">
    <source>
        <dbReference type="ARBA" id="ARBA00022679"/>
    </source>
</evidence>
<comment type="caution">
    <text evidence="13">The sequence shown here is derived from an EMBL/GenBank/DDBJ whole genome shotgun (WGS) entry which is preliminary data.</text>
</comment>
<dbReference type="EMBL" id="JBHUMX010000041">
    <property type="protein sequence ID" value="MFD2629962.1"/>
    <property type="molecule type" value="Genomic_DNA"/>
</dbReference>
<keyword evidence="5" id="KW-0547">Nucleotide-binding</keyword>
<gene>
    <name evidence="13" type="ORF">ACFSUN_14335</name>
</gene>
<evidence type="ECO:0000256" key="7">
    <source>
        <dbReference type="ARBA" id="ARBA00022840"/>
    </source>
</evidence>
<proteinExistence type="predicted"/>
<feature type="transmembrane region" description="Helical" evidence="10">
    <location>
        <begin position="281"/>
        <end position="299"/>
    </location>
</feature>
<dbReference type="Gene3D" id="3.30.565.10">
    <property type="entry name" value="Histidine kinase-like ATPase, C-terminal domain"/>
    <property type="match status" value="2"/>
</dbReference>
<dbReference type="Proteomes" id="UP001597451">
    <property type="component" value="Unassembled WGS sequence"/>
</dbReference>
<dbReference type="PROSITE" id="PS50110">
    <property type="entry name" value="RESPONSE_REGULATORY"/>
    <property type="match status" value="1"/>
</dbReference>
<keyword evidence="3 9" id="KW-0597">Phosphoprotein</keyword>
<dbReference type="CDD" id="cd00082">
    <property type="entry name" value="HisKA"/>
    <property type="match status" value="1"/>
</dbReference>
<dbReference type="Pfam" id="PF00072">
    <property type="entry name" value="Response_reg"/>
    <property type="match status" value="1"/>
</dbReference>
<keyword evidence="8" id="KW-0902">Two-component regulatory system</keyword>
<evidence type="ECO:0000313" key="13">
    <source>
        <dbReference type="EMBL" id="MFD2629962.1"/>
    </source>
</evidence>
<keyword evidence="10" id="KW-1133">Transmembrane helix</keyword>
<evidence type="ECO:0000256" key="9">
    <source>
        <dbReference type="PROSITE-ProRule" id="PRU00169"/>
    </source>
</evidence>